<dbReference type="PROSITE" id="PS51318">
    <property type="entry name" value="TAT"/>
    <property type="match status" value="1"/>
</dbReference>
<sequence length="831" mass="88274">MRIEQTEKRKRASGRTSSRIGRERDATRASGEPETASRGRSASQAQSEPAASRIPAGVSRRSFVQAAGGLGALAGVAGLASCAPRAVRAPKASGAAGADPFEGAEEFFAACPPECQHHNLKAQVVDGKVVRVTCGAANESRPCMMGMSRVEWLSTDQRLTTPLKRAGEKGAGSWEPISWDEALDLVADKLRDAIDRVGNAGIVCDSHAGNFNAIAGAVGPAFIARIGGATTLTGSLCCAAVAGATIPMFGKRFYDTRNTIADAECILVWGNNPAVTMNGYFGRFEQAMERGAAMYVIDPVHSETASKATEWVPIKPTTDTALALGMLKVIVSENLHDQGFLKAHSTAPCLVGADGALELIDPSDKGSYAVIDARTGQRVRHDAEGVDPLLSAGEANRADGARTVFDLIVQACDEWSPAAVEAETGVPAATVERLARAFASTKRGMIIQNMGGFMRTSYGTYAVAAQNNLAVFTGNIGAAGNGVCDAGGINNHVKLSPLFDNPAVSPDLPKIPRVRFARRVLEDDPNPIEVFISSRESPMTQFPNTGLVKEALKKIPFVVVIDSLMTSTALYADLVLPSATVFETEDLLCNARSHLVQLSQKAVDPPGEAHDDLWIFTQLAKRMGVGDDFDHDAEFFARKALEGTGIAYEQLAEEHAIDAYPPDFVPYASGAFPTASGKAELYQAPWLKKGLEAVPAYHRAAETRGGTAGLDDAYPLAAVQRKLNRSVHSTFGILSSICSATRDHACVMINSQDAAERGIGDGDRAVVYNDRGEHRARAIVTDQIMSGVVCVENGWWEQQGGSSSYVTNDAVGHLSGEHCCNETLVNVRKEA</sequence>
<keyword evidence="6" id="KW-0560">Oxidoreductase</keyword>
<dbReference type="InterPro" id="IPR050612">
    <property type="entry name" value="Prok_Mopterin_Oxidored"/>
</dbReference>
<dbReference type="EMBL" id="CP053716">
    <property type="protein sequence ID" value="QKF07088.1"/>
    <property type="molecule type" value="Genomic_DNA"/>
</dbReference>
<evidence type="ECO:0000259" key="11">
    <source>
        <dbReference type="Pfam" id="PF01568"/>
    </source>
</evidence>
<evidence type="ECO:0000256" key="9">
    <source>
        <dbReference type="SAM" id="MobiDB-lite"/>
    </source>
</evidence>
<dbReference type="InterPro" id="IPR006311">
    <property type="entry name" value="TAT_signal"/>
</dbReference>
<proteinExistence type="inferred from homology"/>
<dbReference type="AlphaFoldDB" id="A0A6M8J5Y7"/>
<keyword evidence="5" id="KW-0732">Signal</keyword>
<evidence type="ECO:0000256" key="7">
    <source>
        <dbReference type="ARBA" id="ARBA00023004"/>
    </source>
</evidence>
<evidence type="ECO:0000256" key="3">
    <source>
        <dbReference type="ARBA" id="ARBA00022505"/>
    </source>
</evidence>
<comment type="cofactor">
    <cofactor evidence="1">
        <name>Mo-bis(molybdopterin guanine dinucleotide)</name>
        <dbReference type="ChEBI" id="CHEBI:60539"/>
    </cofactor>
</comment>
<evidence type="ECO:0000313" key="13">
    <source>
        <dbReference type="Proteomes" id="UP000503297"/>
    </source>
</evidence>
<dbReference type="Proteomes" id="UP000503297">
    <property type="component" value="Chromosome"/>
</dbReference>
<dbReference type="PROSITE" id="PS00490">
    <property type="entry name" value="MOLYBDOPTERIN_PROK_2"/>
    <property type="match status" value="1"/>
</dbReference>
<keyword evidence="4" id="KW-0479">Metal-binding</keyword>
<comment type="similarity">
    <text evidence="2">Belongs to the prokaryotic molybdopterin-containing oxidoreductase family.</text>
</comment>
<dbReference type="InterPro" id="IPR006655">
    <property type="entry name" value="Mopterin_OxRdtase_prok_CS"/>
</dbReference>
<dbReference type="InterPro" id="IPR006656">
    <property type="entry name" value="Mopterin_OxRdtase"/>
</dbReference>
<dbReference type="Gene3D" id="3.40.50.740">
    <property type="match status" value="1"/>
</dbReference>
<evidence type="ECO:0000256" key="2">
    <source>
        <dbReference type="ARBA" id="ARBA00010312"/>
    </source>
</evidence>
<dbReference type="Gene3D" id="3.40.50.12440">
    <property type="match status" value="1"/>
</dbReference>
<dbReference type="SUPFAM" id="SSF50692">
    <property type="entry name" value="ADC-like"/>
    <property type="match status" value="1"/>
</dbReference>
<gene>
    <name evidence="12" type="ORF">HLV38_02290</name>
</gene>
<feature type="domain" description="Molybdopterin dinucleotide-binding" evidence="11">
    <location>
        <begin position="722"/>
        <end position="821"/>
    </location>
</feature>
<accession>A0A6M8J5Y7</accession>
<evidence type="ECO:0000256" key="8">
    <source>
        <dbReference type="ARBA" id="ARBA00023014"/>
    </source>
</evidence>
<dbReference type="Pfam" id="PF01568">
    <property type="entry name" value="Molydop_binding"/>
    <property type="match status" value="1"/>
</dbReference>
<dbReference type="PANTHER" id="PTHR43742:SF6">
    <property type="entry name" value="OXIDOREDUCTASE YYAE-RELATED"/>
    <property type="match status" value="1"/>
</dbReference>
<keyword evidence="8" id="KW-0411">Iron-sulfur</keyword>
<evidence type="ECO:0000256" key="1">
    <source>
        <dbReference type="ARBA" id="ARBA00001942"/>
    </source>
</evidence>
<dbReference type="KEGG" id="bwa:HLV38_02290"/>
<dbReference type="GO" id="GO:0051536">
    <property type="term" value="F:iron-sulfur cluster binding"/>
    <property type="evidence" value="ECO:0007669"/>
    <property type="project" value="UniProtKB-KW"/>
</dbReference>
<dbReference type="InterPro" id="IPR006657">
    <property type="entry name" value="MoPterin_dinucl-bd_dom"/>
</dbReference>
<dbReference type="Pfam" id="PF00384">
    <property type="entry name" value="Molybdopterin"/>
    <property type="match status" value="1"/>
</dbReference>
<organism evidence="12 13">
    <name type="scientific">Berryella wangjianweii</name>
    <dbReference type="NCBI Taxonomy" id="2734634"/>
    <lineage>
        <taxon>Bacteria</taxon>
        <taxon>Bacillati</taxon>
        <taxon>Actinomycetota</taxon>
        <taxon>Coriobacteriia</taxon>
        <taxon>Eggerthellales</taxon>
        <taxon>Eggerthellaceae</taxon>
        <taxon>Berryella</taxon>
    </lineage>
</organism>
<dbReference type="GO" id="GO:0046872">
    <property type="term" value="F:metal ion binding"/>
    <property type="evidence" value="ECO:0007669"/>
    <property type="project" value="UniProtKB-KW"/>
</dbReference>
<dbReference type="GO" id="GO:0016491">
    <property type="term" value="F:oxidoreductase activity"/>
    <property type="evidence" value="ECO:0007669"/>
    <property type="project" value="UniProtKB-KW"/>
</dbReference>
<keyword evidence="7" id="KW-0408">Iron</keyword>
<dbReference type="PANTHER" id="PTHR43742">
    <property type="entry name" value="TRIMETHYLAMINE-N-OXIDE REDUCTASE"/>
    <property type="match status" value="1"/>
</dbReference>
<dbReference type="GO" id="GO:0043546">
    <property type="term" value="F:molybdopterin cofactor binding"/>
    <property type="evidence" value="ECO:0007669"/>
    <property type="project" value="InterPro"/>
</dbReference>
<dbReference type="SUPFAM" id="SSF53706">
    <property type="entry name" value="Formate dehydrogenase/DMSO reductase, domains 1-3"/>
    <property type="match status" value="1"/>
</dbReference>
<protein>
    <submittedName>
        <fullName evidence="12">Molybdopterin-dependent oxidoreductase</fullName>
    </submittedName>
</protein>
<feature type="domain" description="Molybdopterin oxidoreductase" evidence="10">
    <location>
        <begin position="158"/>
        <end position="622"/>
    </location>
</feature>
<evidence type="ECO:0000259" key="10">
    <source>
        <dbReference type="Pfam" id="PF00384"/>
    </source>
</evidence>
<name>A0A6M8J5Y7_9ACTN</name>
<keyword evidence="3" id="KW-0500">Molybdenum</keyword>
<evidence type="ECO:0000313" key="12">
    <source>
        <dbReference type="EMBL" id="QKF07088.1"/>
    </source>
</evidence>
<evidence type="ECO:0000256" key="5">
    <source>
        <dbReference type="ARBA" id="ARBA00022729"/>
    </source>
</evidence>
<keyword evidence="13" id="KW-1185">Reference proteome</keyword>
<evidence type="ECO:0000256" key="4">
    <source>
        <dbReference type="ARBA" id="ARBA00022723"/>
    </source>
</evidence>
<dbReference type="Gene3D" id="3.30.2070.10">
    <property type="entry name" value="Formate dehydrogenase/DMSO reductase"/>
    <property type="match status" value="1"/>
</dbReference>
<dbReference type="InterPro" id="IPR009010">
    <property type="entry name" value="Asp_de-COase-like_dom_sf"/>
</dbReference>
<dbReference type="Gene3D" id="3.40.228.10">
    <property type="entry name" value="Dimethylsulfoxide Reductase, domain 2"/>
    <property type="match status" value="1"/>
</dbReference>
<reference evidence="13" key="1">
    <citation type="submission" date="2020-05" db="EMBL/GenBank/DDBJ databases">
        <title>Novel species in genus Nocardioides.</title>
        <authorList>
            <person name="Zhang G."/>
        </authorList>
    </citation>
    <scope>NUCLEOTIDE SEQUENCE [LARGE SCALE GENOMIC DNA]</scope>
    <source>
        <strain evidence="13">zg-1050</strain>
    </source>
</reference>
<feature type="compositionally biased region" description="Low complexity" evidence="9">
    <location>
        <begin position="36"/>
        <end position="52"/>
    </location>
</feature>
<feature type="region of interest" description="Disordered" evidence="9">
    <location>
        <begin position="1"/>
        <end position="56"/>
    </location>
</feature>
<dbReference type="Gene3D" id="2.40.40.20">
    <property type="match status" value="1"/>
</dbReference>
<evidence type="ECO:0000256" key="6">
    <source>
        <dbReference type="ARBA" id="ARBA00023002"/>
    </source>
</evidence>